<comment type="caution">
    <text evidence="4">The sequence shown here is derived from an EMBL/GenBank/DDBJ whole genome shotgun (WGS) entry which is preliminary data.</text>
</comment>
<keyword evidence="5" id="KW-1185">Reference proteome</keyword>
<proteinExistence type="predicted"/>
<reference evidence="4 5" key="1">
    <citation type="submission" date="2023-06" db="EMBL/GenBank/DDBJ databases">
        <authorList>
            <person name="Feng G."/>
            <person name="Li J."/>
            <person name="Zhu H."/>
        </authorList>
    </citation>
    <scope>NUCLEOTIDE SEQUENCE [LARGE SCALE GENOMIC DNA]</scope>
    <source>
        <strain evidence="4 5">RHCKG28</strain>
    </source>
</reference>
<evidence type="ECO:0000256" key="3">
    <source>
        <dbReference type="ARBA" id="ARBA00022801"/>
    </source>
</evidence>
<evidence type="ECO:0000256" key="2">
    <source>
        <dbReference type="ARBA" id="ARBA00022722"/>
    </source>
</evidence>
<gene>
    <name evidence="4" type="ORF">QUG93_10300</name>
</gene>
<dbReference type="RefSeq" id="WP_289473811.1">
    <property type="nucleotide sequence ID" value="NZ_JAUCMN010000006.1"/>
</dbReference>
<dbReference type="InterPro" id="IPR008201">
    <property type="entry name" value="HepT-like"/>
</dbReference>
<evidence type="ECO:0000313" key="5">
    <source>
        <dbReference type="Proteomes" id="UP001236404"/>
    </source>
</evidence>
<sequence length="109" mass="11862">MTSGLGRRFDEVVRACAAIERYVDDAAPTEVVLDAVRMRLVEIGAAVGTLPEHVTAAEPEIPWARLARVGDRLTGDRCTVSAPVLVSTARRDVPRLREAVERLRADPAD</sequence>
<evidence type="ECO:0000256" key="1">
    <source>
        <dbReference type="ARBA" id="ARBA00022649"/>
    </source>
</evidence>
<name>A0ABT7TR62_9MICO</name>
<keyword evidence="1" id="KW-1277">Toxin-antitoxin system</keyword>
<protein>
    <submittedName>
        <fullName evidence="4">DUF86 domain-containing protein</fullName>
    </submittedName>
</protein>
<organism evidence="4 5">
    <name type="scientific">Curtobacterium caseinilyticum</name>
    <dbReference type="NCBI Taxonomy" id="3055137"/>
    <lineage>
        <taxon>Bacteria</taxon>
        <taxon>Bacillati</taxon>
        <taxon>Actinomycetota</taxon>
        <taxon>Actinomycetes</taxon>
        <taxon>Micrococcales</taxon>
        <taxon>Microbacteriaceae</taxon>
        <taxon>Curtobacterium</taxon>
    </lineage>
</organism>
<dbReference type="EMBL" id="JAUCMN010000006">
    <property type="protein sequence ID" value="MDM7892078.1"/>
    <property type="molecule type" value="Genomic_DNA"/>
</dbReference>
<accession>A0ABT7TR62</accession>
<dbReference type="Pfam" id="PF01934">
    <property type="entry name" value="HepT-like"/>
    <property type="match status" value="1"/>
</dbReference>
<keyword evidence="3" id="KW-0378">Hydrolase</keyword>
<evidence type="ECO:0000313" key="4">
    <source>
        <dbReference type="EMBL" id="MDM7892078.1"/>
    </source>
</evidence>
<keyword evidence="2" id="KW-0540">Nuclease</keyword>
<dbReference type="Proteomes" id="UP001236404">
    <property type="component" value="Unassembled WGS sequence"/>
</dbReference>